<sequence>MTEKVAPPPQIRFLSVDFDCPDPAVLSHFYSSMLGLPVLFSSDDFILLGRGGEPGLGFVRVADYRRPTWPDPTEGKQAHIELGVDDLDAAQSYALSLGAELPSFQPDITHWRVLLDPAGHPFCLSFNG</sequence>
<evidence type="ECO:0000313" key="3">
    <source>
        <dbReference type="Proteomes" id="UP001185927"/>
    </source>
</evidence>
<dbReference type="EMBL" id="JAWLKB010000038">
    <property type="protein sequence ID" value="MDV6271309.1"/>
    <property type="molecule type" value="Genomic_DNA"/>
</dbReference>
<dbReference type="InterPro" id="IPR029068">
    <property type="entry name" value="Glyas_Bleomycin-R_OHBP_Dase"/>
</dbReference>
<keyword evidence="3" id="KW-1185">Reference proteome</keyword>
<gene>
    <name evidence="2" type="ORF">R3Q16_32350</name>
</gene>
<dbReference type="InterPro" id="IPR037523">
    <property type="entry name" value="VOC_core"/>
</dbReference>
<name>A0ABU4C4H2_RHOGO</name>
<evidence type="ECO:0000313" key="2">
    <source>
        <dbReference type="EMBL" id="MDV6271309.1"/>
    </source>
</evidence>
<evidence type="ECO:0000259" key="1">
    <source>
        <dbReference type="PROSITE" id="PS51819"/>
    </source>
</evidence>
<comment type="caution">
    <text evidence="2">The sequence shown here is derived from an EMBL/GenBank/DDBJ whole genome shotgun (WGS) entry which is preliminary data.</text>
</comment>
<proteinExistence type="predicted"/>
<dbReference type="Gene3D" id="3.10.180.10">
    <property type="entry name" value="2,3-Dihydroxybiphenyl 1,2-Dioxygenase, domain 1"/>
    <property type="match status" value="1"/>
</dbReference>
<dbReference type="PANTHER" id="PTHR35908:SF1">
    <property type="entry name" value="CONSERVED PROTEIN"/>
    <property type="match status" value="1"/>
</dbReference>
<dbReference type="SUPFAM" id="SSF54593">
    <property type="entry name" value="Glyoxalase/Bleomycin resistance protein/Dihydroxybiphenyl dioxygenase"/>
    <property type="match status" value="1"/>
</dbReference>
<dbReference type="PROSITE" id="PS51819">
    <property type="entry name" value="VOC"/>
    <property type="match status" value="1"/>
</dbReference>
<dbReference type="InterPro" id="IPR041581">
    <property type="entry name" value="Glyoxalase_6"/>
</dbReference>
<dbReference type="RefSeq" id="WP_317545753.1">
    <property type="nucleotide sequence ID" value="NZ_JAWLKB010000038.1"/>
</dbReference>
<protein>
    <submittedName>
        <fullName evidence="2">VOC family protein</fullName>
    </submittedName>
</protein>
<organism evidence="2 3">
    <name type="scientific">Rhodococcus globerulus</name>
    <dbReference type="NCBI Taxonomy" id="33008"/>
    <lineage>
        <taxon>Bacteria</taxon>
        <taxon>Bacillati</taxon>
        <taxon>Actinomycetota</taxon>
        <taxon>Actinomycetes</taxon>
        <taxon>Mycobacteriales</taxon>
        <taxon>Nocardiaceae</taxon>
        <taxon>Rhodococcus</taxon>
    </lineage>
</organism>
<feature type="domain" description="VOC" evidence="1">
    <location>
        <begin position="12"/>
        <end position="127"/>
    </location>
</feature>
<dbReference type="PANTHER" id="PTHR35908">
    <property type="entry name" value="HYPOTHETICAL FUSION PROTEIN"/>
    <property type="match status" value="1"/>
</dbReference>
<accession>A0ABU4C4H2</accession>
<dbReference type="CDD" id="cd06587">
    <property type="entry name" value="VOC"/>
    <property type="match status" value="1"/>
</dbReference>
<dbReference type="Pfam" id="PF18029">
    <property type="entry name" value="Glyoxalase_6"/>
    <property type="match status" value="1"/>
</dbReference>
<dbReference type="Proteomes" id="UP001185927">
    <property type="component" value="Unassembled WGS sequence"/>
</dbReference>
<reference evidence="2 3" key="1">
    <citation type="submission" date="2023-10" db="EMBL/GenBank/DDBJ databases">
        <title>Development of a sustainable strategy for remediation of hydrocarbon-contaminated territories based on the waste exchange concept.</title>
        <authorList>
            <person name="Krivoruchko A."/>
        </authorList>
    </citation>
    <scope>NUCLEOTIDE SEQUENCE [LARGE SCALE GENOMIC DNA]</scope>
    <source>
        <strain evidence="2 3">IEGM 1203</strain>
    </source>
</reference>